<dbReference type="Proteomes" id="UP000054995">
    <property type="component" value="Unassembled WGS sequence"/>
</dbReference>
<organism evidence="1 2">
    <name type="scientific">Trichinella pseudospiralis</name>
    <name type="common">Parasitic roundworm</name>
    <dbReference type="NCBI Taxonomy" id="6337"/>
    <lineage>
        <taxon>Eukaryota</taxon>
        <taxon>Metazoa</taxon>
        <taxon>Ecdysozoa</taxon>
        <taxon>Nematoda</taxon>
        <taxon>Enoplea</taxon>
        <taxon>Dorylaimia</taxon>
        <taxon>Trichinellida</taxon>
        <taxon>Trichinellidae</taxon>
        <taxon>Trichinella</taxon>
    </lineage>
</organism>
<gene>
    <name evidence="1" type="ORF">T4D_10915</name>
</gene>
<reference evidence="1 2" key="1">
    <citation type="submission" date="2015-01" db="EMBL/GenBank/DDBJ databases">
        <title>Evolution of Trichinella species and genotypes.</title>
        <authorList>
            <person name="Korhonen P.K."/>
            <person name="Edoardo P."/>
            <person name="Giuseppe L.R."/>
            <person name="Gasser R.B."/>
        </authorList>
    </citation>
    <scope>NUCLEOTIDE SEQUENCE [LARGE SCALE GENOMIC DNA]</scope>
    <source>
        <strain evidence="1">ISS470</strain>
    </source>
</reference>
<proteinExistence type="predicted"/>
<accession>A0A0V1F9G7</accession>
<protein>
    <submittedName>
        <fullName evidence="1">Uncharacterized protein</fullName>
    </submittedName>
</protein>
<comment type="caution">
    <text evidence="1">The sequence shown here is derived from an EMBL/GenBank/DDBJ whole genome shotgun (WGS) entry which is preliminary data.</text>
</comment>
<name>A0A0V1F9G7_TRIPS</name>
<dbReference type="AlphaFoldDB" id="A0A0V1F9G7"/>
<sequence>MHIKLKVLRTVVTPPIKFAETISNKGEMPNSKEKVPKKCTILRLKLLNDFSAATIFSAQC</sequence>
<evidence type="ECO:0000313" key="1">
    <source>
        <dbReference type="EMBL" id="KRY82428.1"/>
    </source>
</evidence>
<dbReference type="EMBL" id="JYDT01000175">
    <property type="protein sequence ID" value="KRY82428.1"/>
    <property type="molecule type" value="Genomic_DNA"/>
</dbReference>
<evidence type="ECO:0000313" key="2">
    <source>
        <dbReference type="Proteomes" id="UP000054995"/>
    </source>
</evidence>
<keyword evidence="2" id="KW-1185">Reference proteome</keyword>